<evidence type="ECO:0000313" key="3">
    <source>
        <dbReference type="Proteomes" id="UP000015453"/>
    </source>
</evidence>
<name>S8CDC7_9LAMI</name>
<gene>
    <name evidence="2" type="ORF">M569_09820</name>
</gene>
<evidence type="ECO:0000259" key="1">
    <source>
        <dbReference type="SMART" id="SM01037"/>
    </source>
</evidence>
<dbReference type="Gene3D" id="3.30.530.20">
    <property type="match status" value="1"/>
</dbReference>
<dbReference type="InterPro" id="IPR023393">
    <property type="entry name" value="START-like_dom_sf"/>
</dbReference>
<keyword evidence="3" id="KW-1185">Reference proteome</keyword>
<dbReference type="Proteomes" id="UP000015453">
    <property type="component" value="Unassembled WGS sequence"/>
</dbReference>
<reference evidence="2 3" key="1">
    <citation type="journal article" date="2013" name="BMC Genomics">
        <title>The miniature genome of a carnivorous plant Genlisea aurea contains a low number of genes and short non-coding sequences.</title>
        <authorList>
            <person name="Leushkin E.V."/>
            <person name="Sutormin R.A."/>
            <person name="Nabieva E.R."/>
            <person name="Penin A.A."/>
            <person name="Kondrashov A.S."/>
            <person name="Logacheva M.D."/>
        </authorList>
    </citation>
    <scope>NUCLEOTIDE SEQUENCE [LARGE SCALE GENOMIC DNA]</scope>
</reference>
<dbReference type="Pfam" id="PF00407">
    <property type="entry name" value="Bet_v_1"/>
    <property type="match status" value="1"/>
</dbReference>
<dbReference type="InterPro" id="IPR000916">
    <property type="entry name" value="Bet_v_I/MLP"/>
</dbReference>
<dbReference type="GO" id="GO:0006952">
    <property type="term" value="P:defense response"/>
    <property type="evidence" value="ECO:0007669"/>
    <property type="project" value="InterPro"/>
</dbReference>
<feature type="domain" description="Bet v I/Major latex protein" evidence="1">
    <location>
        <begin position="1"/>
        <end position="122"/>
    </location>
</feature>
<dbReference type="OrthoDB" id="1858121at2759"/>
<organism evidence="2 3">
    <name type="scientific">Genlisea aurea</name>
    <dbReference type="NCBI Taxonomy" id="192259"/>
    <lineage>
        <taxon>Eukaryota</taxon>
        <taxon>Viridiplantae</taxon>
        <taxon>Streptophyta</taxon>
        <taxon>Embryophyta</taxon>
        <taxon>Tracheophyta</taxon>
        <taxon>Spermatophyta</taxon>
        <taxon>Magnoliopsida</taxon>
        <taxon>eudicotyledons</taxon>
        <taxon>Gunneridae</taxon>
        <taxon>Pentapetalae</taxon>
        <taxon>asterids</taxon>
        <taxon>lamiids</taxon>
        <taxon>Lamiales</taxon>
        <taxon>Lentibulariaceae</taxon>
        <taxon>Genlisea</taxon>
    </lineage>
</organism>
<dbReference type="AlphaFoldDB" id="S8CDC7"/>
<dbReference type="InterPro" id="IPR051761">
    <property type="entry name" value="MLP-like_ligand-binding"/>
</dbReference>
<dbReference type="PANTHER" id="PTHR31907">
    <property type="entry name" value="MLP-LIKE PROTEIN 423"/>
    <property type="match status" value="1"/>
</dbReference>
<dbReference type="SMART" id="SM01037">
    <property type="entry name" value="Bet_v_1"/>
    <property type="match status" value="1"/>
</dbReference>
<comment type="caution">
    <text evidence="2">The sequence shown here is derived from an EMBL/GenBank/DDBJ whole genome shotgun (WGS) entry which is preliminary data.</text>
</comment>
<accession>S8CDC7</accession>
<evidence type="ECO:0000313" key="2">
    <source>
        <dbReference type="EMBL" id="EPS64959.1"/>
    </source>
</evidence>
<proteinExistence type="predicted"/>
<dbReference type="SUPFAM" id="SSF55961">
    <property type="entry name" value="Bet v1-like"/>
    <property type="match status" value="1"/>
</dbReference>
<sequence length="124" mass="14059">MYSTNLVLNTPHHFAEAIPAKFQSVKFTDGSGGTNGTTLEVDYILDIDEGKKHIGYKVVGGSLLELYRNVFISTDVETKDGVDFITWTLEYELLVPENPHPVSIINFWIEFTKEFEAHHLAQQE</sequence>
<protein>
    <recommendedName>
        <fullName evidence="1">Bet v I/Major latex protein domain-containing protein</fullName>
    </recommendedName>
</protein>
<dbReference type="EMBL" id="AUSU01004506">
    <property type="protein sequence ID" value="EPS64959.1"/>
    <property type="molecule type" value="Genomic_DNA"/>
</dbReference>